<sequence length="101" mass="11942">MKTLLTIVAFISLITVKNTQDNLTVKAAFDGFEEGYYYFSDTDDNTYSFEEINEETSKKYNLTEEKYIGKNFKITYKIVTKTDEYDEEYEAYVIVNLEMEE</sequence>
<accession>A0ABW2Z0S2</accession>
<evidence type="ECO:0008006" key="3">
    <source>
        <dbReference type="Google" id="ProtNLM"/>
    </source>
</evidence>
<protein>
    <recommendedName>
        <fullName evidence="3">DUF4377 domain-containing protein</fullName>
    </recommendedName>
</protein>
<dbReference type="Proteomes" id="UP001597032">
    <property type="component" value="Unassembled WGS sequence"/>
</dbReference>
<proteinExistence type="predicted"/>
<comment type="caution">
    <text evidence="1">The sequence shown here is derived from an EMBL/GenBank/DDBJ whole genome shotgun (WGS) entry which is preliminary data.</text>
</comment>
<dbReference type="EMBL" id="JBHTIC010000002">
    <property type="protein sequence ID" value="MFD0760460.1"/>
    <property type="molecule type" value="Genomic_DNA"/>
</dbReference>
<evidence type="ECO:0000313" key="1">
    <source>
        <dbReference type="EMBL" id="MFD0760460.1"/>
    </source>
</evidence>
<keyword evidence="2" id="KW-1185">Reference proteome</keyword>
<reference evidence="2" key="1">
    <citation type="journal article" date="2019" name="Int. J. Syst. Evol. Microbiol.">
        <title>The Global Catalogue of Microorganisms (GCM) 10K type strain sequencing project: providing services to taxonomists for standard genome sequencing and annotation.</title>
        <authorList>
            <consortium name="The Broad Institute Genomics Platform"/>
            <consortium name="The Broad Institute Genome Sequencing Center for Infectious Disease"/>
            <person name="Wu L."/>
            <person name="Ma J."/>
        </authorList>
    </citation>
    <scope>NUCLEOTIDE SEQUENCE [LARGE SCALE GENOMIC DNA]</scope>
    <source>
        <strain evidence="2">CCUG 60022</strain>
    </source>
</reference>
<evidence type="ECO:0000313" key="2">
    <source>
        <dbReference type="Proteomes" id="UP001597032"/>
    </source>
</evidence>
<name>A0ABW2Z0S2_9FLAO</name>
<gene>
    <name evidence="1" type="ORF">ACFQZW_00025</name>
</gene>
<dbReference type="RefSeq" id="WP_298264586.1">
    <property type="nucleotide sequence ID" value="NZ_JBHTIC010000002.1"/>
</dbReference>
<organism evidence="1 2">
    <name type="scientific">Lutibacter aestuarii</name>
    <dbReference type="NCBI Taxonomy" id="861111"/>
    <lineage>
        <taxon>Bacteria</taxon>
        <taxon>Pseudomonadati</taxon>
        <taxon>Bacteroidota</taxon>
        <taxon>Flavobacteriia</taxon>
        <taxon>Flavobacteriales</taxon>
        <taxon>Flavobacteriaceae</taxon>
        <taxon>Lutibacter</taxon>
    </lineage>
</organism>